<accession>A0ABR1TGX2</accession>
<protein>
    <recommendedName>
        <fullName evidence="1">2EXR domain-containing protein</fullName>
    </recommendedName>
</protein>
<evidence type="ECO:0000259" key="1">
    <source>
        <dbReference type="Pfam" id="PF20150"/>
    </source>
</evidence>
<gene>
    <name evidence="2" type="ORF">PG996_013943</name>
</gene>
<keyword evidence="3" id="KW-1185">Reference proteome</keyword>
<evidence type="ECO:0000313" key="3">
    <source>
        <dbReference type="Proteomes" id="UP001446871"/>
    </source>
</evidence>
<dbReference type="Pfam" id="PF20150">
    <property type="entry name" value="2EXR"/>
    <property type="match status" value="1"/>
</dbReference>
<evidence type="ECO:0000313" key="2">
    <source>
        <dbReference type="EMBL" id="KAK8045879.1"/>
    </source>
</evidence>
<reference evidence="2 3" key="1">
    <citation type="submission" date="2023-01" db="EMBL/GenBank/DDBJ databases">
        <title>Analysis of 21 Apiospora genomes using comparative genomics revels a genus with tremendous synthesis potential of carbohydrate active enzymes and secondary metabolites.</title>
        <authorList>
            <person name="Sorensen T."/>
        </authorList>
    </citation>
    <scope>NUCLEOTIDE SEQUENCE [LARGE SCALE GENOMIC DNA]</scope>
    <source>
        <strain evidence="2 3">CBS 83171</strain>
    </source>
</reference>
<name>A0ABR1TGX2_9PEZI</name>
<dbReference type="Proteomes" id="UP001446871">
    <property type="component" value="Unassembled WGS sequence"/>
</dbReference>
<dbReference type="InterPro" id="IPR045518">
    <property type="entry name" value="2EXR"/>
</dbReference>
<proteinExistence type="predicted"/>
<comment type="caution">
    <text evidence="2">The sequence shown here is derived from an EMBL/GenBank/DDBJ whole genome shotgun (WGS) entry which is preliminary data.</text>
</comment>
<organism evidence="2 3">
    <name type="scientific">Apiospora saccharicola</name>
    <dbReference type="NCBI Taxonomy" id="335842"/>
    <lineage>
        <taxon>Eukaryota</taxon>
        <taxon>Fungi</taxon>
        <taxon>Dikarya</taxon>
        <taxon>Ascomycota</taxon>
        <taxon>Pezizomycotina</taxon>
        <taxon>Sordariomycetes</taxon>
        <taxon>Xylariomycetidae</taxon>
        <taxon>Amphisphaeriales</taxon>
        <taxon>Apiosporaceae</taxon>
        <taxon>Apiospora</taxon>
    </lineage>
</organism>
<sequence>MAPPFLPPELRELIWQAALEVEARSRVVPLEGASVIPRKQLASPLLSACSESRSYALRFYSLRLAVYEFPKVTCDRSIYFMPGDKKSAKSEIASRLVNMPTQQKQVGILYLNPRYDTFLRGPDFTDYFLHITHWPHTLRQRQQQQSITYVSARMDQAARYSVRNLVFAEAPPQETLTSQKWKFLYGDVVTVYDFDRARSLWGRAWFPNADCRWLHCWLPKSNVTRRQRPLSANWDSEDFFGSGNG</sequence>
<feature type="domain" description="2EXR" evidence="1">
    <location>
        <begin position="4"/>
        <end position="117"/>
    </location>
</feature>
<dbReference type="EMBL" id="JAQQWM010000009">
    <property type="protein sequence ID" value="KAK8045879.1"/>
    <property type="molecule type" value="Genomic_DNA"/>
</dbReference>